<proteinExistence type="predicted"/>
<evidence type="ECO:0000313" key="3">
    <source>
        <dbReference type="Proteomes" id="UP000268093"/>
    </source>
</evidence>
<evidence type="ECO:0000256" key="1">
    <source>
        <dbReference type="SAM" id="MobiDB-lite"/>
    </source>
</evidence>
<dbReference type="EMBL" id="RBNI01000902">
    <property type="protein sequence ID" value="RUP51177.1"/>
    <property type="molecule type" value="Genomic_DNA"/>
</dbReference>
<dbReference type="Proteomes" id="UP000268093">
    <property type="component" value="Unassembled WGS sequence"/>
</dbReference>
<feature type="compositionally biased region" description="Basic residues" evidence="1">
    <location>
        <begin position="1"/>
        <end position="13"/>
    </location>
</feature>
<reference evidence="2 3" key="1">
    <citation type="journal article" date="2018" name="New Phytol.">
        <title>Phylogenomics of Endogonaceae and evolution of mycorrhizas within Mucoromycota.</title>
        <authorList>
            <person name="Chang Y."/>
            <person name="Desiro A."/>
            <person name="Na H."/>
            <person name="Sandor L."/>
            <person name="Lipzen A."/>
            <person name="Clum A."/>
            <person name="Barry K."/>
            <person name="Grigoriev I.V."/>
            <person name="Martin F.M."/>
            <person name="Stajich J.E."/>
            <person name="Smith M.E."/>
            <person name="Bonito G."/>
            <person name="Spatafora J.W."/>
        </authorList>
    </citation>
    <scope>NUCLEOTIDE SEQUENCE [LARGE SCALE GENOMIC DNA]</scope>
    <source>
        <strain evidence="2 3">GMNB39</strain>
    </source>
</reference>
<keyword evidence="3" id="KW-1185">Reference proteome</keyword>
<accession>A0A433DK54</accession>
<name>A0A433DK54_9FUNG</name>
<comment type="caution">
    <text evidence="2">The sequence shown here is derived from an EMBL/GenBank/DDBJ whole genome shotgun (WGS) entry which is preliminary data.</text>
</comment>
<evidence type="ECO:0000313" key="2">
    <source>
        <dbReference type="EMBL" id="RUP51177.1"/>
    </source>
</evidence>
<dbReference type="AlphaFoldDB" id="A0A433DK54"/>
<organism evidence="2 3">
    <name type="scientific">Jimgerdemannia flammicorona</name>
    <dbReference type="NCBI Taxonomy" id="994334"/>
    <lineage>
        <taxon>Eukaryota</taxon>
        <taxon>Fungi</taxon>
        <taxon>Fungi incertae sedis</taxon>
        <taxon>Mucoromycota</taxon>
        <taxon>Mucoromycotina</taxon>
        <taxon>Endogonomycetes</taxon>
        <taxon>Endogonales</taxon>
        <taxon>Endogonaceae</taxon>
        <taxon>Jimgerdemannia</taxon>
    </lineage>
</organism>
<sequence>MNIGRRKNQHPFRQRSFQPRPPGTPHSSQRTIIGFGSNSADTTSFLHYMRDASISLDENYVDFALQENNDNIWDTTFGHTNLGSISSTEALNHPLPYNTPLSPPQISISHVLPQHTNDSEHSPPAMGSKRNHVEVDDFTSPLLLGDQSLGSLQEPLVFEEFVREHHIPGISMVEGMIGIPNEGIQPMTRSAHTPRSHPIIEANPMGLFQNNIEEELPHEYNTATRLPLKPYEGELNLRK</sequence>
<protein>
    <submittedName>
        <fullName evidence="2">Uncharacterized protein</fullName>
    </submittedName>
</protein>
<feature type="region of interest" description="Disordered" evidence="1">
    <location>
        <begin position="1"/>
        <end position="32"/>
    </location>
</feature>
<gene>
    <name evidence="2" type="ORF">BC936DRAFT_149549</name>
</gene>